<evidence type="ECO:0000313" key="1">
    <source>
        <dbReference type="EMBL" id="CAK5037642.1"/>
    </source>
</evidence>
<keyword evidence="2" id="KW-1185">Reference proteome</keyword>
<dbReference type="EMBL" id="CAVMJV010000008">
    <property type="protein sequence ID" value="CAK5037642.1"/>
    <property type="molecule type" value="Genomic_DNA"/>
</dbReference>
<accession>A0ACB0Y931</accession>
<evidence type="ECO:0000313" key="2">
    <source>
        <dbReference type="Proteomes" id="UP001497535"/>
    </source>
</evidence>
<comment type="caution">
    <text evidence="1">The sequence shown here is derived from an EMBL/GenBank/DDBJ whole genome shotgun (WGS) entry which is preliminary data.</text>
</comment>
<protein>
    <submittedName>
        <fullName evidence="1">Uncharacterized protein</fullName>
    </submittedName>
</protein>
<reference evidence="1" key="1">
    <citation type="submission" date="2023-11" db="EMBL/GenBank/DDBJ databases">
        <authorList>
            <person name="Poullet M."/>
        </authorList>
    </citation>
    <scope>NUCLEOTIDE SEQUENCE</scope>
    <source>
        <strain evidence="1">E1834</strain>
    </source>
</reference>
<gene>
    <name evidence="1" type="ORF">MENTE1834_LOCUS9393</name>
</gene>
<organism evidence="1 2">
    <name type="scientific">Meloidogyne enterolobii</name>
    <name type="common">Root-knot nematode worm</name>
    <name type="synonym">Meloidogyne mayaguensis</name>
    <dbReference type="NCBI Taxonomy" id="390850"/>
    <lineage>
        <taxon>Eukaryota</taxon>
        <taxon>Metazoa</taxon>
        <taxon>Ecdysozoa</taxon>
        <taxon>Nematoda</taxon>
        <taxon>Chromadorea</taxon>
        <taxon>Rhabditida</taxon>
        <taxon>Tylenchina</taxon>
        <taxon>Tylenchomorpha</taxon>
        <taxon>Tylenchoidea</taxon>
        <taxon>Meloidogynidae</taxon>
        <taxon>Meloidogyninae</taxon>
        <taxon>Meloidogyne</taxon>
    </lineage>
</organism>
<sequence length="164" mass="18874">MKLLFLLVFLYYFEKATSQPSQKIEISSNGVAALLSCHLNYLKEGTLGDVEQETIPLNEKPYKKIRESIENCLDNINNNCGSIGNDIVKLDKFYEFIDKTLDNQIYEDLIKSRNKTKMMYFGWILQILYYTVADKLAEKLFNSNDFEGGTVLAAIQKVRFCLNA</sequence>
<dbReference type="Proteomes" id="UP001497535">
    <property type="component" value="Unassembled WGS sequence"/>
</dbReference>
<name>A0ACB0Y931_MELEN</name>
<proteinExistence type="predicted"/>